<feature type="compositionally biased region" description="Basic and acidic residues" evidence="1">
    <location>
        <begin position="501"/>
        <end position="518"/>
    </location>
</feature>
<dbReference type="PANTHER" id="PTHR24216:SF65">
    <property type="entry name" value="PAXILLIN-LIKE PROTEIN 1"/>
    <property type="match status" value="1"/>
</dbReference>
<gene>
    <name evidence="2" type="ORF">N7494_012916</name>
</gene>
<feature type="compositionally biased region" description="Low complexity" evidence="1">
    <location>
        <begin position="198"/>
        <end position="207"/>
    </location>
</feature>
<feature type="compositionally biased region" description="Polar residues" evidence="1">
    <location>
        <begin position="457"/>
        <end position="475"/>
    </location>
</feature>
<feature type="compositionally biased region" description="Pro residues" evidence="1">
    <location>
        <begin position="343"/>
        <end position="359"/>
    </location>
</feature>
<feature type="compositionally biased region" description="Polar residues" evidence="1">
    <location>
        <begin position="1"/>
        <end position="14"/>
    </location>
</feature>
<feature type="region of interest" description="Disordered" evidence="1">
    <location>
        <begin position="444"/>
        <end position="607"/>
    </location>
</feature>
<feature type="compositionally biased region" description="Basic and acidic residues" evidence="1">
    <location>
        <begin position="370"/>
        <end position="395"/>
    </location>
</feature>
<feature type="compositionally biased region" description="Basic and acidic residues" evidence="1">
    <location>
        <begin position="476"/>
        <end position="486"/>
    </location>
</feature>
<feature type="compositionally biased region" description="Low complexity" evidence="1">
    <location>
        <begin position="298"/>
        <end position="310"/>
    </location>
</feature>
<feature type="compositionally biased region" description="Basic and acidic residues" evidence="1">
    <location>
        <begin position="875"/>
        <end position="885"/>
    </location>
</feature>
<organism evidence="2 3">
    <name type="scientific">Penicillium frequentans</name>
    <dbReference type="NCBI Taxonomy" id="3151616"/>
    <lineage>
        <taxon>Eukaryota</taxon>
        <taxon>Fungi</taxon>
        <taxon>Dikarya</taxon>
        <taxon>Ascomycota</taxon>
        <taxon>Pezizomycotina</taxon>
        <taxon>Eurotiomycetes</taxon>
        <taxon>Eurotiomycetidae</taxon>
        <taxon>Eurotiales</taxon>
        <taxon>Aspergillaceae</taxon>
        <taxon>Penicillium</taxon>
    </lineage>
</organism>
<feature type="compositionally biased region" description="Polar residues" evidence="1">
    <location>
        <begin position="244"/>
        <end position="253"/>
    </location>
</feature>
<feature type="region of interest" description="Disordered" evidence="1">
    <location>
        <begin position="1439"/>
        <end position="1481"/>
    </location>
</feature>
<name>A0AAD6GAI7_9EURO</name>
<feature type="compositionally biased region" description="Polar residues" evidence="1">
    <location>
        <begin position="681"/>
        <end position="692"/>
    </location>
</feature>
<evidence type="ECO:0008006" key="4">
    <source>
        <dbReference type="Google" id="ProtNLM"/>
    </source>
</evidence>
<feature type="region of interest" description="Disordered" evidence="1">
    <location>
        <begin position="760"/>
        <end position="800"/>
    </location>
</feature>
<feature type="region of interest" description="Disordered" evidence="1">
    <location>
        <begin position="627"/>
        <end position="655"/>
    </location>
</feature>
<feature type="compositionally biased region" description="Low complexity" evidence="1">
    <location>
        <begin position="1457"/>
        <end position="1479"/>
    </location>
</feature>
<dbReference type="PANTHER" id="PTHR24216">
    <property type="entry name" value="PAXILLIN-RELATED"/>
    <property type="match status" value="1"/>
</dbReference>
<dbReference type="SUPFAM" id="SSF53335">
    <property type="entry name" value="S-adenosyl-L-methionine-dependent methyltransferases"/>
    <property type="match status" value="1"/>
</dbReference>
<feature type="compositionally biased region" description="Polar residues" evidence="1">
    <location>
        <begin position="261"/>
        <end position="272"/>
    </location>
</feature>
<feature type="compositionally biased region" description="Low complexity" evidence="1">
    <location>
        <begin position="20"/>
        <end position="35"/>
    </location>
</feature>
<feature type="compositionally biased region" description="Low complexity" evidence="1">
    <location>
        <begin position="1128"/>
        <end position="1140"/>
    </location>
</feature>
<feature type="compositionally biased region" description="Basic and acidic residues" evidence="1">
    <location>
        <begin position="693"/>
        <end position="702"/>
    </location>
</feature>
<feature type="compositionally biased region" description="Basic and acidic residues" evidence="1">
    <location>
        <begin position="532"/>
        <end position="545"/>
    </location>
</feature>
<evidence type="ECO:0000313" key="2">
    <source>
        <dbReference type="EMBL" id="KAJ5526266.1"/>
    </source>
</evidence>
<evidence type="ECO:0000313" key="3">
    <source>
        <dbReference type="Proteomes" id="UP001220324"/>
    </source>
</evidence>
<feature type="compositionally biased region" description="Low complexity" evidence="1">
    <location>
        <begin position="630"/>
        <end position="647"/>
    </location>
</feature>
<feature type="region of interest" description="Disordered" evidence="1">
    <location>
        <begin position="1091"/>
        <end position="1115"/>
    </location>
</feature>
<feature type="compositionally biased region" description="Pro residues" evidence="1">
    <location>
        <begin position="97"/>
        <end position="112"/>
    </location>
</feature>
<feature type="compositionally biased region" description="Polar residues" evidence="1">
    <location>
        <begin position="1444"/>
        <end position="1456"/>
    </location>
</feature>
<feature type="region of interest" description="Disordered" evidence="1">
    <location>
        <begin position="1"/>
        <end position="430"/>
    </location>
</feature>
<protein>
    <recommendedName>
        <fullName evidence="4">Methyltransferase type 11 domain-containing protein</fullName>
    </recommendedName>
</protein>
<keyword evidence="3" id="KW-1185">Reference proteome</keyword>
<sequence>MGTGDSNHSHTMSYDSGRMPPKASSADSSHPPSNSGIPNASRFQRSLLARPVNPRSRALSFSSAEGTRQIPAPVQPNNRSKRLSLLPRPSTGGLIFPSPPSSTPSPQTPIQPIPSSVSTPDITSPSAFLPPVASYQPQAPPTKRIRNVLRRKAPVIGKHVEQNQSQKLSLVIPQGSQPNEMKDPRLRSTPDAYFAGPSASASSQSSSDKTPKSAMETPKSGPAELASLRTVNTQNLPPTHLFPSASSPSTRYSESPGMWSRGSTPTSLSSYSPGLMHTSKVGRLRQPSPSHTRLPLFSPSSSNASPQSAQSDRRDPKTHRTALPQRSLGPSPVASTAQKQIPKPVPTKTPGPPHSPPPRKSSVNFSPKDSPPKDSDIDVEKARKEVEEAERELFNAHKRRIVNVASPEASVPKTPPRPSRDGTHCLNLETSPVIQSNLQYLKTTGHKRRESMERALTTAQPFPTANSSTATSVDSFRSKDISRIPSRDAGPPLMARKSPKLVKDPPKAPTKENTEPKKPVTTKRFGIFPKKSKPEMESNTGEHNRPPGRKGPVAGTGHEGYGKYSQRGRKASASSSTGVRTRSTSTTRSASQSIASSKGSMSSRPDLELDDFLSSRLEPVIISGGGLTLSRTQSEQSMSSLSVASSSLHRPTPLTVSTVQSTDSLVTTSTDILNEVKLPTVSSTTLASTRSQSSERKSESVDRPQPPKSRMPVPKGKKHGIYGYSEAAQTQTSLSSAVSTTVPVQIPKSTAGLYNQQQSAATKGGQEVNKKGKNSRWNLFQRNRSEPPKVPAPEPAPASHTAQLHAAISPVVNTRPVAHYALVDADSDELDDIINNIEHSPPTEEEILVPAVEIPASLNIRKRQPSVLLPSPPKLHGEFEKDGRSSPKTAMFNRNMMDLDPESSPEERRPRRLASVGRIPKVVSRRDRQHTPATQSFSRPFSVAESPPSVPAHKQLGPHDYPSFTDSPWKPQVDIPCSRPSDWGYNYTQGFSAPATVSALNFLAGPYSAHEFIHFSPQKGSPSSSSPLAAVTAVVPKPETAPMEDEIWKEYDDLIDVLSPEEPKPDESDEGENDERFQFATMASRALQDELNNPNSLHPVPSASGEASIRSSSDSVRLRRSRIVSALHSSLSPSTQPSYSNLIASYGDDEEPRSPEVPVHSPKDKFQEQQSTFLQSLAAAPSPEPKSRNDRKSMPGSSERAWDAVTRTNMRSASLMTSRWLSFGRVLFSPAHNHVKTGTHGRILVIDGLGNDDWSFYCSLTYPGAEVYSLSGRPVSTAMPHPAAWQPPTNHHTVYHAGLQNPLPFPKDYFAATVLRFPAASPEAIQNNIIQECKRVLRSGGYLEMSLLDRDMVNMGPRTRKAVRRLKEMTCLANPAISLKPSSDNVQRLLGTQGFDNLRRCMVRIPVAGMVVRSSGSTTSSSNKSFLATATTSSTGFSLPAISVTGTTGSQSTRTASKSSPSDDTSISLGDLLSDPSPSAANDESIAKIVARVGRWWYTKCYEDPVLPDTGDNDPSMWNDRKVLRESQQRGTGFRMLIAYAQKPSEVKRRTASV</sequence>
<dbReference type="InterPro" id="IPR029063">
    <property type="entry name" value="SAM-dependent_MTases_sf"/>
</dbReference>
<feature type="region of interest" description="Disordered" evidence="1">
    <location>
        <begin position="681"/>
        <end position="720"/>
    </location>
</feature>
<feature type="compositionally biased region" description="Low complexity" evidence="1">
    <location>
        <begin position="571"/>
        <end position="604"/>
    </location>
</feature>
<dbReference type="Proteomes" id="UP001220324">
    <property type="component" value="Unassembled WGS sequence"/>
</dbReference>
<feature type="compositionally biased region" description="Polar residues" evidence="1">
    <location>
        <begin position="162"/>
        <end position="179"/>
    </location>
</feature>
<dbReference type="EMBL" id="JAQIZZ010000008">
    <property type="protein sequence ID" value="KAJ5526266.1"/>
    <property type="molecule type" value="Genomic_DNA"/>
</dbReference>
<feature type="region of interest" description="Disordered" evidence="1">
    <location>
        <begin position="1128"/>
        <end position="1201"/>
    </location>
</feature>
<reference evidence="2 3" key="1">
    <citation type="journal article" date="2023" name="IMA Fungus">
        <title>Comparative genomic study of the Penicillium genus elucidates a diverse pangenome and 15 lateral gene transfer events.</title>
        <authorList>
            <person name="Petersen C."/>
            <person name="Sorensen T."/>
            <person name="Nielsen M.R."/>
            <person name="Sondergaard T.E."/>
            <person name="Sorensen J.L."/>
            <person name="Fitzpatrick D.A."/>
            <person name="Frisvad J.C."/>
            <person name="Nielsen K.L."/>
        </authorList>
    </citation>
    <scope>NUCLEOTIDE SEQUENCE [LARGE SCALE GENOMIC DNA]</scope>
    <source>
        <strain evidence="2 3">IBT 35679</strain>
    </source>
</reference>
<evidence type="ECO:0000256" key="1">
    <source>
        <dbReference type="SAM" id="MobiDB-lite"/>
    </source>
</evidence>
<feature type="region of interest" description="Disordered" evidence="1">
    <location>
        <begin position="869"/>
        <end position="972"/>
    </location>
</feature>
<feature type="compositionally biased region" description="Low complexity" evidence="1">
    <location>
        <begin position="1102"/>
        <end position="1115"/>
    </location>
</feature>
<accession>A0AAD6GAI7</accession>
<comment type="caution">
    <text evidence="2">The sequence shown here is derived from an EMBL/GenBank/DDBJ whole genome shotgun (WGS) entry which is preliminary data.</text>
</comment>
<proteinExistence type="predicted"/>
<feature type="compositionally biased region" description="Basic residues" evidence="1">
    <location>
        <begin position="143"/>
        <end position="153"/>
    </location>
</feature>